<reference evidence="2" key="1">
    <citation type="submission" date="2022-11" db="UniProtKB">
        <authorList>
            <consortium name="WormBaseParasite"/>
        </authorList>
    </citation>
    <scope>IDENTIFICATION</scope>
</reference>
<proteinExistence type="predicted"/>
<dbReference type="Proteomes" id="UP000887577">
    <property type="component" value="Unplaced"/>
</dbReference>
<organism evidence="1 2">
    <name type="scientific">Panagrolaimus superbus</name>
    <dbReference type="NCBI Taxonomy" id="310955"/>
    <lineage>
        <taxon>Eukaryota</taxon>
        <taxon>Metazoa</taxon>
        <taxon>Ecdysozoa</taxon>
        <taxon>Nematoda</taxon>
        <taxon>Chromadorea</taxon>
        <taxon>Rhabditida</taxon>
        <taxon>Tylenchina</taxon>
        <taxon>Panagrolaimomorpha</taxon>
        <taxon>Panagrolaimoidea</taxon>
        <taxon>Panagrolaimidae</taxon>
        <taxon>Panagrolaimus</taxon>
    </lineage>
</organism>
<dbReference type="InterPro" id="IPR012337">
    <property type="entry name" value="RNaseH-like_sf"/>
</dbReference>
<protein>
    <submittedName>
        <fullName evidence="2">Transposase</fullName>
    </submittedName>
</protein>
<dbReference type="SUPFAM" id="SSF53098">
    <property type="entry name" value="Ribonuclease H-like"/>
    <property type="match status" value="1"/>
</dbReference>
<sequence length="158" mass="18414">MTSKKRHYIGTVFHFIDDEWKMRTFPIDIHEFKDRSTAENICNDCEIFLAQLNLNIGDLFIVTDEGANVIAAFKNDNHIRCICHELHTWCKRSLDPYKAANIPITLDDDVKIDINFINDVMKKMKIVVNAVRSRLLLKNELSLSLIVDCDTRWMTKLT</sequence>
<name>A0A914Z8R8_9BILA</name>
<evidence type="ECO:0000313" key="1">
    <source>
        <dbReference type="Proteomes" id="UP000887577"/>
    </source>
</evidence>
<dbReference type="AlphaFoldDB" id="A0A914Z8R8"/>
<accession>A0A914Z8R8</accession>
<keyword evidence="1" id="KW-1185">Reference proteome</keyword>
<evidence type="ECO:0000313" key="2">
    <source>
        <dbReference type="WBParaSite" id="PSU_v2.g9071.t1"/>
    </source>
</evidence>
<dbReference type="WBParaSite" id="PSU_v2.g9071.t1">
    <property type="protein sequence ID" value="PSU_v2.g9071.t1"/>
    <property type="gene ID" value="PSU_v2.g9071"/>
</dbReference>